<dbReference type="KEGG" id="naci:NUH88_20310"/>
<evidence type="ECO:0000313" key="1">
    <source>
        <dbReference type="EMBL" id="UUX49728.1"/>
    </source>
</evidence>
<reference evidence="1" key="1">
    <citation type="submission" date="2022-08" db="EMBL/GenBank/DDBJ databases">
        <title>Nisaea acidiphila sp. nov., isolated from a marine algal debris and emended description of the genus Nisaea Urios et al. 2008.</title>
        <authorList>
            <person name="Kwon K."/>
        </authorList>
    </citation>
    <scope>NUCLEOTIDE SEQUENCE</scope>
    <source>
        <strain evidence="1">MEBiC11861</strain>
    </source>
</reference>
<dbReference type="EMBL" id="CP102480">
    <property type="protein sequence ID" value="UUX49728.1"/>
    <property type="molecule type" value="Genomic_DNA"/>
</dbReference>
<dbReference type="AlphaFoldDB" id="A0A9J7AQR0"/>
<proteinExistence type="predicted"/>
<evidence type="ECO:0000313" key="2">
    <source>
        <dbReference type="Proteomes" id="UP001060336"/>
    </source>
</evidence>
<dbReference type="RefSeq" id="WP_257768561.1">
    <property type="nucleotide sequence ID" value="NZ_CP102480.1"/>
</dbReference>
<name>A0A9J7AQR0_9PROT</name>
<accession>A0A9J7AQR0</accession>
<gene>
    <name evidence="1" type="ORF">NUH88_20310</name>
</gene>
<organism evidence="1 2">
    <name type="scientific">Nisaea acidiphila</name>
    <dbReference type="NCBI Taxonomy" id="1862145"/>
    <lineage>
        <taxon>Bacteria</taxon>
        <taxon>Pseudomonadati</taxon>
        <taxon>Pseudomonadota</taxon>
        <taxon>Alphaproteobacteria</taxon>
        <taxon>Rhodospirillales</taxon>
        <taxon>Thalassobaculaceae</taxon>
        <taxon>Nisaea</taxon>
    </lineage>
</organism>
<keyword evidence="2" id="KW-1185">Reference proteome</keyword>
<protein>
    <submittedName>
        <fullName evidence="1">Uncharacterized protein</fullName>
    </submittedName>
</protein>
<dbReference type="Proteomes" id="UP001060336">
    <property type="component" value="Chromosome"/>
</dbReference>
<sequence length="372" mass="41184">MANQSTTATHFWPASFEERGVAVPFTTPSVAMARVRKGERGRLELLIPGLSGGRGVYIIGWQGVPETFKLTVFDRVLHENIDGSEEITPEIIRHAVIRASATGLAGESAAEFAYRASTRTTEDQVRISLALTQHVVKAILDTELELSLAALSLPSGQEKVQSMLGRISRMLNIPAETLSNAMTEWGDLLEALGVPGYQPAGRLRKILANADHFLNSIRDWMRTAELAENHPANLIVEVLNETYGYWQNAFDEIDALAGNPSGTLKNWAQCKQDLLRHSKRLEWLEDGWPGIFALWEDALRGDHEQRLAAIATILSGLPLLPRDAVDKNSHAQWQDFAKRLGLLAAQNEERGHGDIDLQSMLRQEMVLARSLG</sequence>